<evidence type="ECO:0000313" key="2">
    <source>
        <dbReference type="EMBL" id="KAF9780832.1"/>
    </source>
</evidence>
<dbReference type="Proteomes" id="UP000736335">
    <property type="component" value="Unassembled WGS sequence"/>
</dbReference>
<comment type="caution">
    <text evidence="2">The sequence shown here is derived from an EMBL/GenBank/DDBJ whole genome shotgun (WGS) entry which is preliminary data.</text>
</comment>
<keyword evidence="3" id="KW-1185">Reference proteome</keyword>
<feature type="region of interest" description="Disordered" evidence="1">
    <location>
        <begin position="229"/>
        <end position="250"/>
    </location>
</feature>
<evidence type="ECO:0000256" key="1">
    <source>
        <dbReference type="SAM" id="MobiDB-lite"/>
    </source>
</evidence>
<gene>
    <name evidence="2" type="ORF">BJ322DRAFT_1023550</name>
</gene>
<evidence type="ECO:0000313" key="3">
    <source>
        <dbReference type="Proteomes" id="UP000736335"/>
    </source>
</evidence>
<dbReference type="EMBL" id="WIUZ02000015">
    <property type="protein sequence ID" value="KAF9780832.1"/>
    <property type="molecule type" value="Genomic_DNA"/>
</dbReference>
<organism evidence="2 3">
    <name type="scientific">Thelephora terrestris</name>
    <dbReference type="NCBI Taxonomy" id="56493"/>
    <lineage>
        <taxon>Eukaryota</taxon>
        <taxon>Fungi</taxon>
        <taxon>Dikarya</taxon>
        <taxon>Basidiomycota</taxon>
        <taxon>Agaricomycotina</taxon>
        <taxon>Agaricomycetes</taxon>
        <taxon>Thelephorales</taxon>
        <taxon>Thelephoraceae</taxon>
        <taxon>Thelephora</taxon>
    </lineage>
</organism>
<name>A0A9P6L3P6_9AGAM</name>
<dbReference type="AlphaFoldDB" id="A0A9P6L3P6"/>
<feature type="compositionally biased region" description="Polar residues" evidence="1">
    <location>
        <begin position="236"/>
        <end position="250"/>
    </location>
</feature>
<reference evidence="2" key="2">
    <citation type="submission" date="2020-11" db="EMBL/GenBank/DDBJ databases">
        <authorList>
            <consortium name="DOE Joint Genome Institute"/>
            <person name="Kuo A."/>
            <person name="Miyauchi S."/>
            <person name="Kiss E."/>
            <person name="Drula E."/>
            <person name="Kohler A."/>
            <person name="Sanchez-Garcia M."/>
            <person name="Andreopoulos B."/>
            <person name="Barry K.W."/>
            <person name="Bonito G."/>
            <person name="Buee M."/>
            <person name="Carver A."/>
            <person name="Chen C."/>
            <person name="Cichocki N."/>
            <person name="Clum A."/>
            <person name="Culley D."/>
            <person name="Crous P.W."/>
            <person name="Fauchery L."/>
            <person name="Girlanda M."/>
            <person name="Hayes R."/>
            <person name="Keri Z."/>
            <person name="Labutti K."/>
            <person name="Lipzen A."/>
            <person name="Lombard V."/>
            <person name="Magnuson J."/>
            <person name="Maillard F."/>
            <person name="Morin E."/>
            <person name="Murat C."/>
            <person name="Nolan M."/>
            <person name="Ohm R."/>
            <person name="Pangilinan J."/>
            <person name="Pereira M."/>
            <person name="Perotto S."/>
            <person name="Peter M."/>
            <person name="Riley R."/>
            <person name="Sitrit Y."/>
            <person name="Stielow B."/>
            <person name="Szollosi G."/>
            <person name="Zifcakova L."/>
            <person name="Stursova M."/>
            <person name="Spatafora J.W."/>
            <person name="Tedersoo L."/>
            <person name="Vaario L.-M."/>
            <person name="Yamada A."/>
            <person name="Yan M."/>
            <person name="Wang P."/>
            <person name="Xu J."/>
            <person name="Bruns T."/>
            <person name="Baldrian P."/>
            <person name="Vilgalys R."/>
            <person name="Henrissat B."/>
            <person name="Grigoriev I.V."/>
            <person name="Hibbett D."/>
            <person name="Nagy L.G."/>
            <person name="Martin F.M."/>
        </authorList>
    </citation>
    <scope>NUCLEOTIDE SEQUENCE</scope>
    <source>
        <strain evidence="2">UH-Tt-Lm1</strain>
    </source>
</reference>
<protein>
    <submittedName>
        <fullName evidence="2">Uncharacterized protein</fullName>
    </submittedName>
</protein>
<sequence length="250" mass="27585">MALAFPLPPENLVAYATTPLLPDVLDTGMALRQVGSGVVMIRAVLGDSLGWVWLERAMVKETRCDSWDKTSKKFRKRVKVGTYVVLGEEAWPAEPRYGWHLRTTGGSTQGYHESVGGMLHSPREPRNRTPCLPWEHDRLRTILIQHTLRREGSARADGGHQRICGDIVATSGGLSGVYLNRIFQVSVHAHRHRVKKPGTDLGNGAILGKHPLGSVVWGKEAAREMAALSASRNHENPQLSTSTISWDECS</sequence>
<feature type="region of interest" description="Disordered" evidence="1">
    <location>
        <begin position="111"/>
        <end position="131"/>
    </location>
</feature>
<reference evidence="2" key="1">
    <citation type="journal article" date="2020" name="Nat. Commun.">
        <title>Large-scale genome sequencing of mycorrhizal fungi provides insights into the early evolution of symbiotic traits.</title>
        <authorList>
            <person name="Miyauchi S."/>
            <person name="Kiss E."/>
            <person name="Kuo A."/>
            <person name="Drula E."/>
            <person name="Kohler A."/>
            <person name="Sanchez-Garcia M."/>
            <person name="Morin E."/>
            <person name="Andreopoulos B."/>
            <person name="Barry K.W."/>
            <person name="Bonito G."/>
            <person name="Buee M."/>
            <person name="Carver A."/>
            <person name="Chen C."/>
            <person name="Cichocki N."/>
            <person name="Clum A."/>
            <person name="Culley D."/>
            <person name="Crous P.W."/>
            <person name="Fauchery L."/>
            <person name="Girlanda M."/>
            <person name="Hayes R.D."/>
            <person name="Keri Z."/>
            <person name="LaButti K."/>
            <person name="Lipzen A."/>
            <person name="Lombard V."/>
            <person name="Magnuson J."/>
            <person name="Maillard F."/>
            <person name="Murat C."/>
            <person name="Nolan M."/>
            <person name="Ohm R.A."/>
            <person name="Pangilinan J."/>
            <person name="Pereira M.F."/>
            <person name="Perotto S."/>
            <person name="Peter M."/>
            <person name="Pfister S."/>
            <person name="Riley R."/>
            <person name="Sitrit Y."/>
            <person name="Stielow J.B."/>
            <person name="Szollosi G."/>
            <person name="Zifcakova L."/>
            <person name="Stursova M."/>
            <person name="Spatafora J.W."/>
            <person name="Tedersoo L."/>
            <person name="Vaario L.M."/>
            <person name="Yamada A."/>
            <person name="Yan M."/>
            <person name="Wang P."/>
            <person name="Xu J."/>
            <person name="Bruns T."/>
            <person name="Baldrian P."/>
            <person name="Vilgalys R."/>
            <person name="Dunand C."/>
            <person name="Henrissat B."/>
            <person name="Grigoriev I.V."/>
            <person name="Hibbett D."/>
            <person name="Nagy L.G."/>
            <person name="Martin F.M."/>
        </authorList>
    </citation>
    <scope>NUCLEOTIDE SEQUENCE</scope>
    <source>
        <strain evidence="2">UH-Tt-Lm1</strain>
    </source>
</reference>
<proteinExistence type="predicted"/>
<accession>A0A9P6L3P6</accession>